<dbReference type="PROSITE" id="PS00056">
    <property type="entry name" value="RIBOSOMAL_S17"/>
    <property type="match status" value="1"/>
</dbReference>
<organism evidence="8 9">
    <name type="scientific">Treponema primitia (strain ATCC BAA-887 / DSM 12427 / ZAS-2)</name>
    <dbReference type="NCBI Taxonomy" id="545694"/>
    <lineage>
        <taxon>Bacteria</taxon>
        <taxon>Pseudomonadati</taxon>
        <taxon>Spirochaetota</taxon>
        <taxon>Spirochaetia</taxon>
        <taxon>Spirochaetales</taxon>
        <taxon>Treponemataceae</taxon>
        <taxon>Treponema</taxon>
    </lineage>
</organism>
<dbReference type="CDD" id="cd00364">
    <property type="entry name" value="Ribosomal_uS17"/>
    <property type="match status" value="1"/>
</dbReference>
<accession>F5YQ16</accession>
<comment type="similarity">
    <text evidence="1 6 7">Belongs to the universal ribosomal protein uS17 family.</text>
</comment>
<keyword evidence="9" id="KW-1185">Reference proteome</keyword>
<gene>
    <name evidence="6" type="primary">rpsQ</name>
    <name evidence="8" type="ordered locus">TREPR_1486</name>
</gene>
<dbReference type="InterPro" id="IPR019979">
    <property type="entry name" value="Ribosomal_uS17_CS"/>
</dbReference>
<dbReference type="HAMAP" id="MF_01345_B">
    <property type="entry name" value="Ribosomal_uS17_B"/>
    <property type="match status" value="1"/>
</dbReference>
<evidence type="ECO:0000256" key="2">
    <source>
        <dbReference type="ARBA" id="ARBA00022730"/>
    </source>
</evidence>
<dbReference type="EMBL" id="CP001843">
    <property type="protein sequence ID" value="AEF84498.1"/>
    <property type="molecule type" value="Genomic_DNA"/>
</dbReference>
<protein>
    <recommendedName>
        <fullName evidence="6">Small ribosomal subunit protein uS17</fullName>
    </recommendedName>
</protein>
<evidence type="ECO:0000256" key="3">
    <source>
        <dbReference type="ARBA" id="ARBA00022884"/>
    </source>
</evidence>
<comment type="function">
    <text evidence="6">One of the primary rRNA binding proteins, it binds specifically to the 5'-end of 16S ribosomal RNA.</text>
</comment>
<dbReference type="InterPro" id="IPR012340">
    <property type="entry name" value="NA-bd_OB-fold"/>
</dbReference>
<keyword evidence="5 6" id="KW-0687">Ribonucleoprotein</keyword>
<dbReference type="NCBIfam" id="NF004123">
    <property type="entry name" value="PRK05610.1"/>
    <property type="match status" value="1"/>
</dbReference>
<dbReference type="Proteomes" id="UP000009223">
    <property type="component" value="Chromosome"/>
</dbReference>
<dbReference type="OrthoDB" id="9811714at2"/>
<dbReference type="GO" id="GO:0019843">
    <property type="term" value="F:rRNA binding"/>
    <property type="evidence" value="ECO:0007669"/>
    <property type="project" value="UniProtKB-UniRule"/>
</dbReference>
<dbReference type="InterPro" id="IPR019984">
    <property type="entry name" value="Ribosomal_uS17_bact/chlr"/>
</dbReference>
<keyword evidence="2 6" id="KW-0699">rRNA-binding</keyword>
<dbReference type="PRINTS" id="PR00973">
    <property type="entry name" value="RIBOSOMALS17"/>
</dbReference>
<dbReference type="HOGENOM" id="CLU_073626_1_0_12"/>
<dbReference type="eggNOG" id="COG0186">
    <property type="taxonomic scope" value="Bacteria"/>
</dbReference>
<keyword evidence="3 6" id="KW-0694">RNA-binding</keyword>
<dbReference type="PANTHER" id="PTHR10744">
    <property type="entry name" value="40S RIBOSOMAL PROTEIN S11 FAMILY MEMBER"/>
    <property type="match status" value="1"/>
</dbReference>
<proteinExistence type="inferred from homology"/>
<dbReference type="AlphaFoldDB" id="F5YQ16"/>
<evidence type="ECO:0000256" key="6">
    <source>
        <dbReference type="HAMAP-Rule" id="MF_01345"/>
    </source>
</evidence>
<evidence type="ECO:0000256" key="4">
    <source>
        <dbReference type="ARBA" id="ARBA00022980"/>
    </source>
</evidence>
<evidence type="ECO:0000256" key="1">
    <source>
        <dbReference type="ARBA" id="ARBA00010254"/>
    </source>
</evidence>
<dbReference type="GO" id="GO:0006412">
    <property type="term" value="P:translation"/>
    <property type="evidence" value="ECO:0007669"/>
    <property type="project" value="UniProtKB-UniRule"/>
</dbReference>
<dbReference type="SUPFAM" id="SSF50249">
    <property type="entry name" value="Nucleic acid-binding proteins"/>
    <property type="match status" value="1"/>
</dbReference>
<dbReference type="RefSeq" id="WP_015708619.1">
    <property type="nucleotide sequence ID" value="NC_015578.1"/>
</dbReference>
<dbReference type="Pfam" id="PF00366">
    <property type="entry name" value="Ribosomal_S17"/>
    <property type="match status" value="1"/>
</dbReference>
<name>F5YQ16_TREPZ</name>
<keyword evidence="4 6" id="KW-0689">Ribosomal protein</keyword>
<dbReference type="InterPro" id="IPR000266">
    <property type="entry name" value="Ribosomal_uS17"/>
</dbReference>
<dbReference type="Gene3D" id="2.40.50.140">
    <property type="entry name" value="Nucleic acid-binding proteins"/>
    <property type="match status" value="1"/>
</dbReference>
<dbReference type="PANTHER" id="PTHR10744:SF1">
    <property type="entry name" value="SMALL RIBOSOMAL SUBUNIT PROTEIN US17M"/>
    <property type="match status" value="1"/>
</dbReference>
<evidence type="ECO:0000313" key="9">
    <source>
        <dbReference type="Proteomes" id="UP000009223"/>
    </source>
</evidence>
<reference evidence="9" key="1">
    <citation type="submission" date="2009-12" db="EMBL/GenBank/DDBJ databases">
        <title>Complete sequence of Treponema primitia strain ZAS-2.</title>
        <authorList>
            <person name="Tetu S.G."/>
            <person name="Matson E."/>
            <person name="Ren Q."/>
            <person name="Seshadri R."/>
            <person name="Elbourne L."/>
            <person name="Hassan K.A."/>
            <person name="Durkin A."/>
            <person name="Radune D."/>
            <person name="Mohamoud Y."/>
            <person name="Shay R."/>
            <person name="Jin S."/>
            <person name="Zhang X."/>
            <person name="Lucey K."/>
            <person name="Ballor N.R."/>
            <person name="Ottesen E."/>
            <person name="Rosenthal R."/>
            <person name="Allen A."/>
            <person name="Leadbetter J.R."/>
            <person name="Paulsen I.T."/>
        </authorList>
    </citation>
    <scope>NUCLEOTIDE SEQUENCE [LARGE SCALE GENOMIC DNA]</scope>
    <source>
        <strain evidence="9">ATCC BAA-887 / DSM 12427 / ZAS-2</strain>
    </source>
</reference>
<evidence type="ECO:0000313" key="8">
    <source>
        <dbReference type="EMBL" id="AEF84498.1"/>
    </source>
</evidence>
<comment type="subunit">
    <text evidence="6">Part of the 30S ribosomal subunit.</text>
</comment>
<dbReference type="STRING" id="545694.TREPR_1486"/>
<dbReference type="GO" id="GO:0022627">
    <property type="term" value="C:cytosolic small ribosomal subunit"/>
    <property type="evidence" value="ECO:0007669"/>
    <property type="project" value="UniProtKB-UniRule"/>
</dbReference>
<dbReference type="GO" id="GO:0003735">
    <property type="term" value="F:structural constituent of ribosome"/>
    <property type="evidence" value="ECO:0007669"/>
    <property type="project" value="UniProtKB-UniRule"/>
</dbReference>
<dbReference type="KEGG" id="tpi:TREPR_1486"/>
<dbReference type="NCBIfam" id="TIGR03635">
    <property type="entry name" value="uS17_bact"/>
    <property type="match status" value="1"/>
</dbReference>
<sequence>MADQAVSQEASPEVPVVSKVRSGKKEFVGIVKSDKMSKTIVVAVETKTLHPLYKKYVNRTKKIKAHDETNDAKIGDRVRVVECRPISKEKCWKLAAVLERAR</sequence>
<reference evidence="8 9" key="2">
    <citation type="journal article" date="2011" name="ISME J.">
        <title>RNA-seq reveals cooperative metabolic interactions between two termite-gut spirochete species in co-culture.</title>
        <authorList>
            <person name="Rosenthal A.Z."/>
            <person name="Matson E.G."/>
            <person name="Eldar A."/>
            <person name="Leadbetter J.R."/>
        </authorList>
    </citation>
    <scope>NUCLEOTIDE SEQUENCE [LARGE SCALE GENOMIC DNA]</scope>
    <source>
        <strain evidence="9">ATCC BAA-887 / DSM 12427 / ZAS-2</strain>
    </source>
</reference>
<evidence type="ECO:0000256" key="7">
    <source>
        <dbReference type="RuleBase" id="RU003872"/>
    </source>
</evidence>
<evidence type="ECO:0000256" key="5">
    <source>
        <dbReference type="ARBA" id="ARBA00023274"/>
    </source>
</evidence>